<dbReference type="Pfam" id="PF08282">
    <property type="entry name" value="Hydrolase_3"/>
    <property type="match status" value="1"/>
</dbReference>
<dbReference type="SFLD" id="SFLDS00003">
    <property type="entry name" value="Haloacid_Dehalogenase"/>
    <property type="match status" value="1"/>
</dbReference>
<dbReference type="Proteomes" id="UP000293568">
    <property type="component" value="Chromosome"/>
</dbReference>
<dbReference type="Gene3D" id="3.30.1240.10">
    <property type="match status" value="1"/>
</dbReference>
<dbReference type="CDD" id="cd07517">
    <property type="entry name" value="HAD_HPP"/>
    <property type="match status" value="1"/>
</dbReference>
<dbReference type="GO" id="GO:0016791">
    <property type="term" value="F:phosphatase activity"/>
    <property type="evidence" value="ECO:0007669"/>
    <property type="project" value="TreeGrafter"/>
</dbReference>
<organism evidence="1 2">
    <name type="scientific">Paenibacillus protaetiae</name>
    <dbReference type="NCBI Taxonomy" id="2509456"/>
    <lineage>
        <taxon>Bacteria</taxon>
        <taxon>Bacillati</taxon>
        <taxon>Bacillota</taxon>
        <taxon>Bacilli</taxon>
        <taxon>Bacillales</taxon>
        <taxon>Paenibacillaceae</taxon>
        <taxon>Paenibacillus</taxon>
    </lineage>
</organism>
<evidence type="ECO:0000313" key="2">
    <source>
        <dbReference type="Proteomes" id="UP000293568"/>
    </source>
</evidence>
<dbReference type="Gene3D" id="3.40.50.1000">
    <property type="entry name" value="HAD superfamily/HAD-like"/>
    <property type="match status" value="1"/>
</dbReference>
<dbReference type="EMBL" id="CP035492">
    <property type="protein sequence ID" value="QAY68545.1"/>
    <property type="molecule type" value="Genomic_DNA"/>
</dbReference>
<dbReference type="GO" id="GO:0000287">
    <property type="term" value="F:magnesium ion binding"/>
    <property type="evidence" value="ECO:0007669"/>
    <property type="project" value="TreeGrafter"/>
</dbReference>
<dbReference type="RefSeq" id="WP_129444454.1">
    <property type="nucleotide sequence ID" value="NZ_CP035492.1"/>
</dbReference>
<protein>
    <submittedName>
        <fullName evidence="1">Cof-type HAD-IIB family hydrolase</fullName>
    </submittedName>
</protein>
<dbReference type="InterPro" id="IPR023214">
    <property type="entry name" value="HAD_sf"/>
</dbReference>
<dbReference type="InterPro" id="IPR000150">
    <property type="entry name" value="Cof"/>
</dbReference>
<dbReference type="NCBIfam" id="TIGR01484">
    <property type="entry name" value="HAD-SF-IIB"/>
    <property type="match status" value="1"/>
</dbReference>
<keyword evidence="2" id="KW-1185">Reference proteome</keyword>
<dbReference type="AlphaFoldDB" id="A0A4P6F0G4"/>
<dbReference type="SFLD" id="SFLDG01140">
    <property type="entry name" value="C2.B:_Phosphomannomutase_and_P"/>
    <property type="match status" value="1"/>
</dbReference>
<dbReference type="PANTHER" id="PTHR10000">
    <property type="entry name" value="PHOSPHOSERINE PHOSPHATASE"/>
    <property type="match status" value="1"/>
</dbReference>
<name>A0A4P6F0G4_9BACL</name>
<dbReference type="NCBIfam" id="TIGR00099">
    <property type="entry name" value="Cof-subfamily"/>
    <property type="match status" value="1"/>
</dbReference>
<accession>A0A4P6F0G4</accession>
<evidence type="ECO:0000313" key="1">
    <source>
        <dbReference type="EMBL" id="QAY68545.1"/>
    </source>
</evidence>
<dbReference type="InterPro" id="IPR036412">
    <property type="entry name" value="HAD-like_sf"/>
</dbReference>
<dbReference type="InterPro" id="IPR006379">
    <property type="entry name" value="HAD-SF_hydro_IIB"/>
</dbReference>
<dbReference type="SFLD" id="SFLDG01144">
    <property type="entry name" value="C2.B.4:_PGP_Like"/>
    <property type="match status" value="1"/>
</dbReference>
<dbReference type="PANTHER" id="PTHR10000:SF25">
    <property type="entry name" value="PHOSPHATASE YKRA-RELATED"/>
    <property type="match status" value="1"/>
</dbReference>
<gene>
    <name evidence="1" type="ORF">ET464_15310</name>
</gene>
<dbReference type="KEGG" id="pprt:ET464_15310"/>
<dbReference type="GO" id="GO:0005829">
    <property type="term" value="C:cytosol"/>
    <property type="evidence" value="ECO:0007669"/>
    <property type="project" value="TreeGrafter"/>
</dbReference>
<reference evidence="1 2" key="1">
    <citation type="submission" date="2019-01" db="EMBL/GenBank/DDBJ databases">
        <title>Genome sequencing of strain FW100M-2.</title>
        <authorList>
            <person name="Heo J."/>
            <person name="Kim S.-J."/>
            <person name="Kim J.-S."/>
            <person name="Hong S.-B."/>
            <person name="Kwon S.-W."/>
        </authorList>
    </citation>
    <scope>NUCLEOTIDE SEQUENCE [LARGE SCALE GENOMIC DNA]</scope>
    <source>
        <strain evidence="1 2">FW100M-2</strain>
    </source>
</reference>
<dbReference type="OrthoDB" id="9810101at2"/>
<proteinExistence type="predicted"/>
<dbReference type="SUPFAM" id="SSF56784">
    <property type="entry name" value="HAD-like"/>
    <property type="match status" value="1"/>
</dbReference>
<keyword evidence="1" id="KW-0378">Hydrolase</keyword>
<sequence length="259" mass="29592">MTKRIVFFDIDGTLLDRNKQLPLSASAAVRQLQSAGHDVVLATGRSPFMLADVARELNIRSYVGFNGQYVVWHGELIYCNPFAPDDLHRLSAFAERNRHPLVYLDHQDMRSSIDNHLDVETCFRSLCYRQPAYDPQFYRNRDIYQTMLFCREGEDEAYRRAFPELQFVRWHPLSLDILPGGGSKANGIKHMLHRLGHHPQDAYAFGDNLNDMEMLGYIGNSVAMGNAPDEVKRIARYVTPEADQHGIARGLRMVGLLPE</sequence>